<keyword evidence="7 11" id="KW-0407">Ion channel</keyword>
<feature type="transmembrane region" description="Helical" evidence="9">
    <location>
        <begin position="12"/>
        <end position="36"/>
    </location>
</feature>
<dbReference type="STRING" id="1219065.VPR01S_21_00500"/>
<feature type="transmembrane region" description="Helical" evidence="9">
    <location>
        <begin position="185"/>
        <end position="209"/>
    </location>
</feature>
<dbReference type="Gene3D" id="1.20.120.350">
    <property type="entry name" value="Voltage-gated potassium channels. Chain C"/>
    <property type="match status" value="1"/>
</dbReference>
<evidence type="ECO:0000259" key="10">
    <source>
        <dbReference type="Pfam" id="PF07885"/>
    </source>
</evidence>
<keyword evidence="6 9" id="KW-0472">Membrane</keyword>
<keyword evidence="4 9" id="KW-1133">Transmembrane helix</keyword>
<dbReference type="GO" id="GO:0001508">
    <property type="term" value="P:action potential"/>
    <property type="evidence" value="ECO:0007669"/>
    <property type="project" value="TreeGrafter"/>
</dbReference>
<dbReference type="PRINTS" id="PR00169">
    <property type="entry name" value="KCHANNEL"/>
</dbReference>
<evidence type="ECO:0000256" key="2">
    <source>
        <dbReference type="ARBA" id="ARBA00022448"/>
    </source>
</evidence>
<keyword evidence="5" id="KW-0406">Ion transport</keyword>
<dbReference type="GO" id="GO:0005249">
    <property type="term" value="F:voltage-gated potassium channel activity"/>
    <property type="evidence" value="ECO:0007669"/>
    <property type="project" value="InterPro"/>
</dbReference>
<dbReference type="Gene3D" id="1.10.287.70">
    <property type="match status" value="1"/>
</dbReference>
<dbReference type="Pfam" id="PF07885">
    <property type="entry name" value="Ion_trans_2"/>
    <property type="match status" value="1"/>
</dbReference>
<evidence type="ECO:0000256" key="6">
    <source>
        <dbReference type="ARBA" id="ARBA00023136"/>
    </source>
</evidence>
<dbReference type="AlphaFoldDB" id="U3A5I9"/>
<dbReference type="PANTHER" id="PTHR11537:SF254">
    <property type="entry name" value="POTASSIUM VOLTAGE-GATED CHANNEL PROTEIN SHAB"/>
    <property type="match status" value="1"/>
</dbReference>
<proteinExistence type="predicted"/>
<dbReference type="InterPro" id="IPR013099">
    <property type="entry name" value="K_chnl_dom"/>
</dbReference>
<sequence>MKKDDTKDVVKPLSLLSLILSIVSLFVISGLLFIPVDHDTRQVLIGLDFVICSIFLLQLTTDLIRAADRLQFLKRHWIDYLASIPMIEPLRFARIFHILRVIWVIRSGRFLMRQLVTNRRETTLASILLLIVVLLTIGSSMMLSLESAAPNANIHTAGDAIWWALVTISTVGYGDHYPVTDGGKILAGVLIVCGVGLFGMTSGLVSSLLTSPSRIQEQRSANKERMLHELLAQQSEILRRIHQLEKDIAATKKQDA</sequence>
<dbReference type="SUPFAM" id="SSF81324">
    <property type="entry name" value="Voltage-gated potassium channels"/>
    <property type="match status" value="1"/>
</dbReference>
<keyword evidence="8" id="KW-0175">Coiled coil</keyword>
<dbReference type="GO" id="GO:0008076">
    <property type="term" value="C:voltage-gated potassium channel complex"/>
    <property type="evidence" value="ECO:0007669"/>
    <property type="project" value="InterPro"/>
</dbReference>
<dbReference type="InterPro" id="IPR027359">
    <property type="entry name" value="Volt_channel_dom_sf"/>
</dbReference>
<organism evidence="11 12">
    <name type="scientific">Vibrio proteolyticus NBRC 13287</name>
    <dbReference type="NCBI Taxonomy" id="1219065"/>
    <lineage>
        <taxon>Bacteria</taxon>
        <taxon>Pseudomonadati</taxon>
        <taxon>Pseudomonadota</taxon>
        <taxon>Gammaproteobacteria</taxon>
        <taxon>Vibrionales</taxon>
        <taxon>Vibrionaceae</taxon>
        <taxon>Vibrio</taxon>
    </lineage>
</organism>
<dbReference type="RefSeq" id="WP_021706933.1">
    <property type="nucleotide sequence ID" value="NZ_BATJ01000021.1"/>
</dbReference>
<evidence type="ECO:0000313" key="11">
    <source>
        <dbReference type="EMBL" id="GAD68965.1"/>
    </source>
</evidence>
<gene>
    <name evidence="11" type="ORF">VPR01S_21_00500</name>
</gene>
<feature type="domain" description="Potassium channel" evidence="10">
    <location>
        <begin position="131"/>
        <end position="210"/>
    </location>
</feature>
<keyword evidence="2" id="KW-0813">Transport</keyword>
<feature type="transmembrane region" description="Helical" evidence="9">
    <location>
        <begin position="124"/>
        <end position="143"/>
    </location>
</feature>
<dbReference type="InterPro" id="IPR028325">
    <property type="entry name" value="VG_K_chnl"/>
</dbReference>
<evidence type="ECO:0000256" key="4">
    <source>
        <dbReference type="ARBA" id="ARBA00022989"/>
    </source>
</evidence>
<dbReference type="eggNOG" id="COG1226">
    <property type="taxonomic scope" value="Bacteria"/>
</dbReference>
<evidence type="ECO:0000313" key="12">
    <source>
        <dbReference type="Proteomes" id="UP000016570"/>
    </source>
</evidence>
<dbReference type="PANTHER" id="PTHR11537">
    <property type="entry name" value="VOLTAGE-GATED POTASSIUM CHANNEL"/>
    <property type="match status" value="1"/>
</dbReference>
<feature type="transmembrane region" description="Helical" evidence="9">
    <location>
        <begin position="43"/>
        <end position="60"/>
    </location>
</feature>
<dbReference type="Proteomes" id="UP000016570">
    <property type="component" value="Unassembled WGS sequence"/>
</dbReference>
<reference evidence="11 12" key="1">
    <citation type="submission" date="2013-09" db="EMBL/GenBank/DDBJ databases">
        <title>Whole genome shotgun sequence of Vibrio proteolyticus NBRC 13287.</title>
        <authorList>
            <person name="Isaki S."/>
            <person name="Hosoyama A."/>
            <person name="Numata M."/>
            <person name="Hashimoto M."/>
            <person name="Hosoyama Y."/>
            <person name="Tsuchikane K."/>
            <person name="Noguchi M."/>
            <person name="Hirakata S."/>
            <person name="Ichikawa N."/>
            <person name="Ohji S."/>
            <person name="Yamazoe A."/>
            <person name="Fujita N."/>
        </authorList>
    </citation>
    <scope>NUCLEOTIDE SEQUENCE [LARGE SCALE GENOMIC DNA]</scope>
    <source>
        <strain evidence="11 12">NBRC 13287</strain>
    </source>
</reference>
<comment type="subcellular location">
    <subcellularLocation>
        <location evidence="1">Membrane</location>
        <topology evidence="1">Multi-pass membrane protein</topology>
    </subcellularLocation>
</comment>
<evidence type="ECO:0000256" key="9">
    <source>
        <dbReference type="SAM" id="Phobius"/>
    </source>
</evidence>
<comment type="caution">
    <text evidence="11">The sequence shown here is derived from an EMBL/GenBank/DDBJ whole genome shotgun (WGS) entry which is preliminary data.</text>
</comment>
<protein>
    <submittedName>
        <fullName evidence="11">Putative potassium channel</fullName>
    </submittedName>
</protein>
<evidence type="ECO:0000256" key="7">
    <source>
        <dbReference type="ARBA" id="ARBA00023303"/>
    </source>
</evidence>
<dbReference type="EMBL" id="BATJ01000021">
    <property type="protein sequence ID" value="GAD68965.1"/>
    <property type="molecule type" value="Genomic_DNA"/>
</dbReference>
<accession>U3A5I9</accession>
<evidence type="ECO:0000256" key="5">
    <source>
        <dbReference type="ARBA" id="ARBA00023065"/>
    </source>
</evidence>
<evidence type="ECO:0000256" key="1">
    <source>
        <dbReference type="ARBA" id="ARBA00004141"/>
    </source>
</evidence>
<name>U3A5I9_VIBPR</name>
<keyword evidence="12" id="KW-1185">Reference proteome</keyword>
<evidence type="ECO:0000256" key="8">
    <source>
        <dbReference type="SAM" id="Coils"/>
    </source>
</evidence>
<feature type="coiled-coil region" evidence="8">
    <location>
        <begin position="227"/>
        <end position="254"/>
    </location>
</feature>
<keyword evidence="3 9" id="KW-0812">Transmembrane</keyword>
<evidence type="ECO:0000256" key="3">
    <source>
        <dbReference type="ARBA" id="ARBA00022692"/>
    </source>
</evidence>